<dbReference type="CDD" id="cd18011">
    <property type="entry name" value="DEXDc_RapA"/>
    <property type="match status" value="1"/>
</dbReference>
<evidence type="ECO:0000256" key="3">
    <source>
        <dbReference type="ARBA" id="ARBA00022806"/>
    </source>
</evidence>
<evidence type="ECO:0000256" key="1">
    <source>
        <dbReference type="ARBA" id="ARBA00022741"/>
    </source>
</evidence>
<dbReference type="PANTHER" id="PTHR10799">
    <property type="entry name" value="SNF2/RAD54 HELICASE FAMILY"/>
    <property type="match status" value="1"/>
</dbReference>
<keyword evidence="3 8" id="KW-0347">Helicase</keyword>
<dbReference type="InterPro" id="IPR057342">
    <property type="entry name" value="DEXDc_RapA"/>
</dbReference>
<organism evidence="8 9">
    <name type="scientific">Leucothrix pacifica</name>
    <dbReference type="NCBI Taxonomy" id="1247513"/>
    <lineage>
        <taxon>Bacteria</taxon>
        <taxon>Pseudomonadati</taxon>
        <taxon>Pseudomonadota</taxon>
        <taxon>Gammaproteobacteria</taxon>
        <taxon>Thiotrichales</taxon>
        <taxon>Thiotrichaceae</taxon>
        <taxon>Leucothrix</taxon>
    </lineage>
</organism>
<dbReference type="GO" id="GO:0016787">
    <property type="term" value="F:hydrolase activity"/>
    <property type="evidence" value="ECO:0007669"/>
    <property type="project" value="UniProtKB-KW"/>
</dbReference>
<dbReference type="InterPro" id="IPR027417">
    <property type="entry name" value="P-loop_NTPase"/>
</dbReference>
<dbReference type="OrthoDB" id="9814088at2"/>
<keyword evidence="4" id="KW-0067">ATP-binding</keyword>
<dbReference type="PROSITE" id="PS51192">
    <property type="entry name" value="HELICASE_ATP_BIND_1"/>
    <property type="match status" value="1"/>
</dbReference>
<accession>A0A317CRX8</accession>
<comment type="caution">
    <text evidence="8">The sequence shown here is derived from an EMBL/GenBank/DDBJ whole genome shotgun (WGS) entry which is preliminary data.</text>
</comment>
<keyword evidence="2" id="KW-0378">Hydrolase</keyword>
<dbReference type="Gene3D" id="3.40.50.10810">
    <property type="entry name" value="Tandem AAA-ATPase domain"/>
    <property type="match status" value="1"/>
</dbReference>
<evidence type="ECO:0000259" key="6">
    <source>
        <dbReference type="PROSITE" id="PS51192"/>
    </source>
</evidence>
<dbReference type="PROSITE" id="PS51194">
    <property type="entry name" value="HELICASE_CTER"/>
    <property type="match status" value="1"/>
</dbReference>
<proteinExistence type="predicted"/>
<dbReference type="InterPro" id="IPR038718">
    <property type="entry name" value="SNF2-like_sf"/>
</dbReference>
<dbReference type="EMBL" id="QGKM01000004">
    <property type="protein sequence ID" value="PWR00294.1"/>
    <property type="molecule type" value="Genomic_DNA"/>
</dbReference>
<dbReference type="GO" id="GO:0004386">
    <property type="term" value="F:helicase activity"/>
    <property type="evidence" value="ECO:0007669"/>
    <property type="project" value="UniProtKB-KW"/>
</dbReference>
<evidence type="ECO:0000256" key="2">
    <source>
        <dbReference type="ARBA" id="ARBA00022801"/>
    </source>
</evidence>
<dbReference type="Proteomes" id="UP000245539">
    <property type="component" value="Unassembled WGS sequence"/>
</dbReference>
<reference evidence="8 9" key="1">
    <citation type="submission" date="2018-05" db="EMBL/GenBank/DDBJ databases">
        <title>Leucothrix arctica sp. nov., isolated from Arctic seawater.</title>
        <authorList>
            <person name="Choi A."/>
            <person name="Baek K."/>
        </authorList>
    </citation>
    <scope>NUCLEOTIDE SEQUENCE [LARGE SCALE GENOMIC DNA]</scope>
    <source>
        <strain evidence="8 9">JCM 18388</strain>
    </source>
</reference>
<protein>
    <submittedName>
        <fullName evidence="8">Helicase SNF2</fullName>
    </submittedName>
</protein>
<gene>
    <name evidence="8" type="ORF">DKW60_01705</name>
</gene>
<name>A0A317CRX8_9GAMM</name>
<evidence type="ECO:0000256" key="4">
    <source>
        <dbReference type="ARBA" id="ARBA00022840"/>
    </source>
</evidence>
<dbReference type="SMART" id="SM00487">
    <property type="entry name" value="DEXDc"/>
    <property type="match status" value="1"/>
</dbReference>
<feature type="domain" description="Helicase C-terminal" evidence="7">
    <location>
        <begin position="401"/>
        <end position="580"/>
    </location>
</feature>
<dbReference type="Pfam" id="PF00271">
    <property type="entry name" value="Helicase_C"/>
    <property type="match status" value="1"/>
</dbReference>
<feature type="coiled-coil region" evidence="5">
    <location>
        <begin position="847"/>
        <end position="922"/>
    </location>
</feature>
<dbReference type="RefSeq" id="WP_109835939.1">
    <property type="nucleotide sequence ID" value="NZ_QGKM01000004.1"/>
</dbReference>
<dbReference type="InterPro" id="IPR000330">
    <property type="entry name" value="SNF2_N"/>
</dbReference>
<dbReference type="GO" id="GO:0005524">
    <property type="term" value="F:ATP binding"/>
    <property type="evidence" value="ECO:0007669"/>
    <property type="project" value="UniProtKB-KW"/>
</dbReference>
<keyword evidence="1" id="KW-0547">Nucleotide-binding</keyword>
<dbReference type="SMART" id="SM00490">
    <property type="entry name" value="HELICc"/>
    <property type="match status" value="1"/>
</dbReference>
<dbReference type="CDD" id="cd18793">
    <property type="entry name" value="SF2_C_SNF"/>
    <property type="match status" value="1"/>
</dbReference>
<sequence>MYTPQQSAYFSHWLSLQGNYEESLTQTIASAKVDMNAHQVQAALFALRSPLSKGVILADEVGLGKTIEASLVLAQRWAEQKRKLLLIVPATLRKQWAQELQDKFELPSVILESSNYKDALKTGAENPFDVIQWQDAAIVIASYEFAARKELELGRVVWDLVVFDEAHKLRNIYKKEGAKTAKALDAALLNRPKILMTATPLQNSLLELYGMVSVIDPYFFGDLDSFKARYSRPNIEQSELTLLSKRLGTIVNRSLRKQVQETGSFNFTKRYSLTEDFTPSDQEQLLYNSISDYLIDHNLIAIKPVARHLVALVIRKILASSSYAIQGTLDTMIQRLKDKQSVVDGLSKDYESINDVEDSDDEDIEYIDPEVLAEEIERLTSFSDAAKNIEQDAKADALLRVLSRAFEMTERLGGARKAVIFTESIRTQAWLYDLLEKQGYQDQIVLLNGTNNDPRSRLIYKEWLEKHKGSARVSGSKTSDMKAALVDKFRDDSRLMISTEAGAEGINLQFCSLLINYDLPWNPQRVEQRIGRIHRYGQKHDVVVVNFINKGNRADERVFELLNEKFKLFEGVFGASDEILGSIESGVDIERRIFEIYQKCRSDEEIDAAYNEWREENAQTLDHQIRETSRSVLNYFDSDVVQKLNMRKETTVQSLGEYQHMMMRLAKAELLPNADFHKDRFRYNSYWYDLTWPAAETHDAKFFRPNEGLGKELIQKAQKRQLDEQIELTLNYGQLETQRVDVRNLIGSSGELRLEKYIITSNKQHLEYLLVTACLDNGEAIQSDTARRLMLVPGQATATTKALMYSDTLEQQLQLERGQYFAKAEEQSEQYYEEENEKLEHWSDDRKAALEIRMKQLDREVSDARRLARQLPSLKEKMDAKRALKKLERERDTIMLNYHEEKKKIEAKEDELLEEAAAALELSAYSECLFTVRWSLQESV</sequence>
<dbReference type="Pfam" id="PF00176">
    <property type="entry name" value="SNF2-rel_dom"/>
    <property type="match status" value="1"/>
</dbReference>
<evidence type="ECO:0000313" key="8">
    <source>
        <dbReference type="EMBL" id="PWR00294.1"/>
    </source>
</evidence>
<dbReference type="AlphaFoldDB" id="A0A317CRX8"/>
<feature type="domain" description="Helicase ATP-binding" evidence="6">
    <location>
        <begin position="46"/>
        <end position="218"/>
    </location>
</feature>
<dbReference type="InterPro" id="IPR014001">
    <property type="entry name" value="Helicase_ATP-bd"/>
</dbReference>
<keyword evidence="5" id="KW-0175">Coiled coil</keyword>
<dbReference type="Gene3D" id="3.40.50.300">
    <property type="entry name" value="P-loop containing nucleotide triphosphate hydrolases"/>
    <property type="match status" value="1"/>
</dbReference>
<dbReference type="InterPro" id="IPR049730">
    <property type="entry name" value="SNF2/RAD54-like_C"/>
</dbReference>
<evidence type="ECO:0000256" key="5">
    <source>
        <dbReference type="SAM" id="Coils"/>
    </source>
</evidence>
<keyword evidence="9" id="KW-1185">Reference proteome</keyword>
<dbReference type="SUPFAM" id="SSF52540">
    <property type="entry name" value="P-loop containing nucleoside triphosphate hydrolases"/>
    <property type="match status" value="2"/>
</dbReference>
<evidence type="ECO:0000259" key="7">
    <source>
        <dbReference type="PROSITE" id="PS51194"/>
    </source>
</evidence>
<evidence type="ECO:0000313" key="9">
    <source>
        <dbReference type="Proteomes" id="UP000245539"/>
    </source>
</evidence>
<dbReference type="InterPro" id="IPR001650">
    <property type="entry name" value="Helicase_C-like"/>
</dbReference>